<gene>
    <name evidence="2" type="ORF">OAUR00152_LOCUS18659</name>
</gene>
<sequence length="783" mass="82240">MAAAAQHAEAAMALTAAAEAQATLLTQSTSYGIVETAAALEARHIAAAMAASLRECSDAEATAGGPPGGGLRRQQTSAASSAITDALAAYSRASSAESHASAGAPPAAGRMGSLGMTDPLDAVQEDGGAGGARKVSACSVVTSSTPGPNGPPRASSSGCRGIGGDMLAAAALSEYRRKESEGPAQVPQGILSPNSPDMVTSSSAQLRRKESEGSVASAAAVSAHNDVAVTMSLSAYRHMESGGSASSANGLKSPPPVSEMSGVEPTQPLKATHSGPIKKRLKMVATDKKALSGAEDGVGSERKDETPSVTNSGDGRGIALVDRVPALPKFSHSASDNNKNMADDSSISTAGSLARQKSGDPGNGDSEYVLSCTPISLYAPEDRQWLSDLLCFLRCQIEVFVATPEDVAARSRRGGIKEPIAVGRVGIRCRHCVHIPQGKRSKGAVSYPKSIRIVHQAVRNWQRYHFKSCPHISSELKEEFKTFKSTRCHSGNSSLKYWIESCEALGMIDTPGSGIRLKRLGARRPEENVVSAVPSAGDVLMGEKKSDGDCSASVATHATGYSIRDDEEMSHVSQHPDLPVRKFPATLLDPSSDEAITSFLRLLLSQQQPTLYQEMDRPGKRRSRPLNFPGVECRHCSSRVASSGRYFPLTATTLGNNNNPHNCVHSHLLKCRRCPKEVKEELNVLADRHASEGEGLPSGWKKRFFDGVWGRLHGRPSPPPSACGDGPVEDDDEEGEEKKTDATENHGGGEEKETGSDEDVGVAAAALSALSGLSGLKRGHSQC</sequence>
<feature type="region of interest" description="Disordered" evidence="1">
    <location>
        <begin position="240"/>
        <end position="365"/>
    </location>
</feature>
<reference evidence="2" key="1">
    <citation type="submission" date="2021-01" db="EMBL/GenBank/DDBJ databases">
        <authorList>
            <person name="Corre E."/>
            <person name="Pelletier E."/>
            <person name="Niang G."/>
            <person name="Scheremetjew M."/>
            <person name="Finn R."/>
            <person name="Kale V."/>
            <person name="Holt S."/>
            <person name="Cochrane G."/>
            <person name="Meng A."/>
            <person name="Brown T."/>
            <person name="Cohen L."/>
        </authorList>
    </citation>
    <scope>NUCLEOTIDE SEQUENCE</scope>
    <source>
        <strain evidence="2">Isolate 1302-5</strain>
    </source>
</reference>
<name>A0A7S4J0K7_9STRA</name>
<feature type="region of interest" description="Disordered" evidence="1">
    <location>
        <begin position="96"/>
        <end position="161"/>
    </location>
</feature>
<evidence type="ECO:0000256" key="1">
    <source>
        <dbReference type="SAM" id="MobiDB-lite"/>
    </source>
</evidence>
<dbReference type="AlphaFoldDB" id="A0A7S4J0K7"/>
<accession>A0A7S4J0K7</accession>
<evidence type="ECO:0000313" key="2">
    <source>
        <dbReference type="EMBL" id="CAE2245797.1"/>
    </source>
</evidence>
<feature type="region of interest" description="Disordered" evidence="1">
    <location>
        <begin position="715"/>
        <end position="761"/>
    </location>
</feature>
<feature type="compositionally biased region" description="Basic and acidic residues" evidence="1">
    <location>
        <begin position="736"/>
        <end position="755"/>
    </location>
</feature>
<feature type="compositionally biased region" description="Polar residues" evidence="1">
    <location>
        <begin position="332"/>
        <end position="351"/>
    </location>
</feature>
<dbReference type="EMBL" id="HBKQ01027604">
    <property type="protein sequence ID" value="CAE2245797.1"/>
    <property type="molecule type" value="Transcribed_RNA"/>
</dbReference>
<protein>
    <submittedName>
        <fullName evidence="2">Uncharacterized protein</fullName>
    </submittedName>
</protein>
<organism evidence="2">
    <name type="scientific">Odontella aurita</name>
    <dbReference type="NCBI Taxonomy" id="265563"/>
    <lineage>
        <taxon>Eukaryota</taxon>
        <taxon>Sar</taxon>
        <taxon>Stramenopiles</taxon>
        <taxon>Ochrophyta</taxon>
        <taxon>Bacillariophyta</taxon>
        <taxon>Mediophyceae</taxon>
        <taxon>Biddulphiophycidae</taxon>
        <taxon>Eupodiscales</taxon>
        <taxon>Odontellaceae</taxon>
        <taxon>Odontella</taxon>
    </lineage>
</organism>
<feature type="region of interest" description="Disordered" evidence="1">
    <location>
        <begin position="175"/>
        <end position="211"/>
    </location>
</feature>
<feature type="compositionally biased region" description="Low complexity" evidence="1">
    <location>
        <begin position="96"/>
        <end position="108"/>
    </location>
</feature>
<feature type="compositionally biased region" description="Polar residues" evidence="1">
    <location>
        <begin position="191"/>
        <end position="205"/>
    </location>
</feature>
<proteinExistence type="predicted"/>
<feature type="region of interest" description="Disordered" evidence="1">
    <location>
        <begin position="59"/>
        <end position="78"/>
    </location>
</feature>